<evidence type="ECO:0000313" key="2">
    <source>
        <dbReference type="Proteomes" id="UP000327362"/>
    </source>
</evidence>
<name>A0AAI8X2W1_MYCAV</name>
<organism evidence="1 2">
    <name type="scientific">Mycobacterium avium subsp. hominissuis</name>
    <dbReference type="NCBI Taxonomy" id="439334"/>
    <lineage>
        <taxon>Bacteria</taxon>
        <taxon>Bacillati</taxon>
        <taxon>Actinomycetota</taxon>
        <taxon>Actinomycetes</taxon>
        <taxon>Mycobacteriales</taxon>
        <taxon>Mycobacteriaceae</taxon>
        <taxon>Mycobacterium</taxon>
        <taxon>Mycobacterium avium complex (MAC)</taxon>
    </lineage>
</organism>
<proteinExistence type="predicted"/>
<dbReference type="EMBL" id="AP020327">
    <property type="protein sequence ID" value="BBN50939.1"/>
    <property type="molecule type" value="Genomic_DNA"/>
</dbReference>
<sequence>MVGAGTVSSIDDVWKELNRCFNCNFPMGGAPKELPKVGDELPLEIRTAGQKLLNFPVKVTQIERTANDINIEFTTLPGHVDGERWTTLILFGPRG</sequence>
<accession>A0AAI8X2W1</accession>
<reference evidence="1 2" key="1">
    <citation type="submission" date="2019-09" db="EMBL/GenBank/DDBJ databases">
        <title>Complete genome sequence of Mycobacterium avium subsp. hominissuis strain JP-H-1.</title>
        <authorList>
            <person name="Kinoshita Y."/>
            <person name="Niwa H."/>
            <person name="Uchida-Fujii E."/>
            <person name="Nukada T."/>
        </authorList>
    </citation>
    <scope>NUCLEOTIDE SEQUENCE [LARGE SCALE GENOMIC DNA]</scope>
    <source>
        <strain evidence="1 2">JP-H-1</strain>
        <plasmid evidence="1 2">p1-JPH1</plasmid>
    </source>
</reference>
<geneLocation type="plasmid" evidence="1 2">
    <name>p1-JPH1</name>
</geneLocation>
<dbReference type="Proteomes" id="UP000327362">
    <property type="component" value="Plasmid p1-JPH1"/>
</dbReference>
<evidence type="ECO:0000313" key="1">
    <source>
        <dbReference type="EMBL" id="BBN50939.1"/>
    </source>
</evidence>
<dbReference type="AlphaFoldDB" id="A0AAI8X2W1"/>
<gene>
    <name evidence="1" type="ORF">JPH1_54140</name>
</gene>
<protein>
    <submittedName>
        <fullName evidence="1">Uncharacterized protein</fullName>
    </submittedName>
</protein>
<keyword evidence="1" id="KW-0614">Plasmid</keyword>